<organism evidence="1 2">
    <name type="scientific">Melastoma candidum</name>
    <dbReference type="NCBI Taxonomy" id="119954"/>
    <lineage>
        <taxon>Eukaryota</taxon>
        <taxon>Viridiplantae</taxon>
        <taxon>Streptophyta</taxon>
        <taxon>Embryophyta</taxon>
        <taxon>Tracheophyta</taxon>
        <taxon>Spermatophyta</taxon>
        <taxon>Magnoliopsida</taxon>
        <taxon>eudicotyledons</taxon>
        <taxon>Gunneridae</taxon>
        <taxon>Pentapetalae</taxon>
        <taxon>rosids</taxon>
        <taxon>malvids</taxon>
        <taxon>Myrtales</taxon>
        <taxon>Melastomataceae</taxon>
        <taxon>Melastomatoideae</taxon>
        <taxon>Melastomateae</taxon>
        <taxon>Melastoma</taxon>
    </lineage>
</organism>
<gene>
    <name evidence="1" type="ORF">MLD38_026855</name>
</gene>
<dbReference type="Proteomes" id="UP001057402">
    <property type="component" value="Chromosome 7"/>
</dbReference>
<protein>
    <submittedName>
        <fullName evidence="1">Uncharacterized protein</fullName>
    </submittedName>
</protein>
<accession>A0ACB9P3C1</accession>
<evidence type="ECO:0000313" key="2">
    <source>
        <dbReference type="Proteomes" id="UP001057402"/>
    </source>
</evidence>
<keyword evidence="2" id="KW-1185">Reference proteome</keyword>
<sequence length="85" mass="9163">MDQIGELRKALFGSAQNQSSHGFSSSTSSSPHTPDYARTVPVITRILIRHGMLPEIDHLVGRIIDSEASRASPLLVMKSLASSGF</sequence>
<proteinExistence type="predicted"/>
<dbReference type="EMBL" id="CM042886">
    <property type="protein sequence ID" value="KAI4342204.1"/>
    <property type="molecule type" value="Genomic_DNA"/>
</dbReference>
<comment type="caution">
    <text evidence="1">The sequence shown here is derived from an EMBL/GenBank/DDBJ whole genome shotgun (WGS) entry which is preliminary data.</text>
</comment>
<name>A0ACB9P3C1_9MYRT</name>
<evidence type="ECO:0000313" key="1">
    <source>
        <dbReference type="EMBL" id="KAI4342204.1"/>
    </source>
</evidence>
<reference evidence="2" key="1">
    <citation type="journal article" date="2023" name="Front. Plant Sci.">
        <title>Chromosomal-level genome assembly of Melastoma candidum provides insights into trichome evolution.</title>
        <authorList>
            <person name="Zhong Y."/>
            <person name="Wu W."/>
            <person name="Sun C."/>
            <person name="Zou P."/>
            <person name="Liu Y."/>
            <person name="Dai S."/>
            <person name="Zhou R."/>
        </authorList>
    </citation>
    <scope>NUCLEOTIDE SEQUENCE [LARGE SCALE GENOMIC DNA]</scope>
</reference>